<name>A0AAN9D379_9TELE</name>
<accession>A0AAN9D379</accession>
<gene>
    <name evidence="1" type="ORF">R3I93_009700</name>
</gene>
<dbReference type="EMBL" id="JAYKXH010000010">
    <property type="protein sequence ID" value="KAK7154832.1"/>
    <property type="molecule type" value="Genomic_DNA"/>
</dbReference>
<dbReference type="Proteomes" id="UP001364617">
    <property type="component" value="Unassembled WGS sequence"/>
</dbReference>
<keyword evidence="2" id="KW-1185">Reference proteome</keyword>
<evidence type="ECO:0000313" key="2">
    <source>
        <dbReference type="Proteomes" id="UP001364617"/>
    </source>
</evidence>
<protein>
    <submittedName>
        <fullName evidence="1">Uncharacterized protein</fullName>
    </submittedName>
</protein>
<evidence type="ECO:0000313" key="1">
    <source>
        <dbReference type="EMBL" id="KAK7154832.1"/>
    </source>
</evidence>
<dbReference type="AlphaFoldDB" id="A0AAN9D379"/>
<organism evidence="1 2">
    <name type="scientific">Phoxinus phoxinus</name>
    <name type="common">Eurasian minnow</name>
    <dbReference type="NCBI Taxonomy" id="58324"/>
    <lineage>
        <taxon>Eukaryota</taxon>
        <taxon>Metazoa</taxon>
        <taxon>Chordata</taxon>
        <taxon>Craniata</taxon>
        <taxon>Vertebrata</taxon>
        <taxon>Euteleostomi</taxon>
        <taxon>Actinopterygii</taxon>
        <taxon>Neopterygii</taxon>
        <taxon>Teleostei</taxon>
        <taxon>Ostariophysi</taxon>
        <taxon>Cypriniformes</taxon>
        <taxon>Leuciscidae</taxon>
        <taxon>Phoxininae</taxon>
        <taxon>Phoxinus</taxon>
    </lineage>
</organism>
<sequence>MYAVGSWTVLGGIIYQCTLKKYLITDELPVEEEDNRPNVEKYETAPSETTIVRFVPLSTRFLNLFRSTNKSENHEEEK</sequence>
<reference evidence="1 2" key="1">
    <citation type="submission" date="2024-02" db="EMBL/GenBank/DDBJ databases">
        <title>Chromosome-level genome assembly of the Eurasian Minnow (Phoxinus phoxinus).</title>
        <authorList>
            <person name="Oriowo T.O."/>
            <person name="Martin S."/>
            <person name="Stange M."/>
            <person name="Chrysostomakis Y."/>
            <person name="Brown T."/>
            <person name="Winkler S."/>
            <person name="Kukowka S."/>
            <person name="Myers E.W."/>
            <person name="Bohne A."/>
        </authorList>
    </citation>
    <scope>NUCLEOTIDE SEQUENCE [LARGE SCALE GENOMIC DNA]</scope>
    <source>
        <strain evidence="1">ZFMK-TIS-60720</strain>
        <tissue evidence="1">Whole Organism</tissue>
    </source>
</reference>
<proteinExistence type="predicted"/>
<comment type="caution">
    <text evidence="1">The sequence shown here is derived from an EMBL/GenBank/DDBJ whole genome shotgun (WGS) entry which is preliminary data.</text>
</comment>